<dbReference type="RefSeq" id="WP_105957974.1">
    <property type="nucleotide sequence ID" value="NZ_PVNS01000002.1"/>
</dbReference>
<dbReference type="OrthoDB" id="2436196at2"/>
<keyword evidence="12" id="KW-1185">Reference proteome</keyword>
<evidence type="ECO:0000313" key="12">
    <source>
        <dbReference type="Proteomes" id="UP000243650"/>
    </source>
</evidence>
<dbReference type="AlphaFoldDB" id="A0A2P6MKX5"/>
<evidence type="ECO:0000256" key="7">
    <source>
        <dbReference type="ARBA" id="ARBA00023315"/>
    </source>
</evidence>
<comment type="pathway">
    <text evidence="2 9">Amine and polyamine biosynthesis; ectoine biosynthesis; L-ectoine from L-aspartate 4-semialdehyde: step 2/3.</text>
</comment>
<dbReference type="Gene3D" id="3.40.630.30">
    <property type="match status" value="1"/>
</dbReference>
<comment type="similarity">
    <text evidence="3 9">Belongs to the acetyltransferase family. EctA subfamily.</text>
</comment>
<comment type="caution">
    <text evidence="11">The sequence shown here is derived from an EMBL/GenBank/DDBJ whole genome shotgun (WGS) entry which is preliminary data.</text>
</comment>
<comment type="catalytic activity">
    <reaction evidence="8 9">
        <text>L-2,4-diaminobutanoate + acetyl-CoA = (2S)-4-acetamido-2-aminobutanoate + CoA + H(+)</text>
        <dbReference type="Rhea" id="RHEA:16901"/>
        <dbReference type="ChEBI" id="CHEBI:15378"/>
        <dbReference type="ChEBI" id="CHEBI:57287"/>
        <dbReference type="ChEBI" id="CHEBI:57288"/>
        <dbReference type="ChEBI" id="CHEBI:58761"/>
        <dbReference type="ChEBI" id="CHEBI:58929"/>
        <dbReference type="EC" id="2.3.1.178"/>
    </reaction>
</comment>
<evidence type="ECO:0000256" key="6">
    <source>
        <dbReference type="ARBA" id="ARBA00022679"/>
    </source>
</evidence>
<dbReference type="InterPro" id="IPR016181">
    <property type="entry name" value="Acyl_CoA_acyltransferase"/>
</dbReference>
<keyword evidence="7 9" id="KW-0012">Acyltransferase</keyword>
<gene>
    <name evidence="9 11" type="primary">ectA</name>
    <name evidence="11" type="ORF">C6I21_03175</name>
</gene>
<feature type="domain" description="N-acetyltransferase" evidence="10">
    <location>
        <begin position="10"/>
        <end position="147"/>
    </location>
</feature>
<evidence type="ECO:0000259" key="10">
    <source>
        <dbReference type="PROSITE" id="PS51186"/>
    </source>
</evidence>
<dbReference type="EMBL" id="PVNS01000002">
    <property type="protein sequence ID" value="PRO66938.1"/>
    <property type="molecule type" value="Genomic_DNA"/>
</dbReference>
<name>A0A2P6MKX5_ALKUR</name>
<dbReference type="PROSITE" id="PS51186">
    <property type="entry name" value="GNAT"/>
    <property type="match status" value="1"/>
</dbReference>
<dbReference type="EC" id="2.3.1.178" evidence="4 9"/>
<accession>A0A2P6MKX5</accession>
<organism evidence="11 12">
    <name type="scientific">Alkalicoccus urumqiensis</name>
    <name type="common">Bacillus urumqiensis</name>
    <dbReference type="NCBI Taxonomy" id="1548213"/>
    <lineage>
        <taxon>Bacteria</taxon>
        <taxon>Bacillati</taxon>
        <taxon>Bacillota</taxon>
        <taxon>Bacilli</taxon>
        <taxon>Bacillales</taxon>
        <taxon>Bacillaceae</taxon>
        <taxon>Alkalicoccus</taxon>
    </lineage>
</organism>
<evidence type="ECO:0000256" key="5">
    <source>
        <dbReference type="ARBA" id="ARBA00017935"/>
    </source>
</evidence>
<proteinExistence type="inferred from homology"/>
<evidence type="ECO:0000256" key="4">
    <source>
        <dbReference type="ARBA" id="ARBA00012355"/>
    </source>
</evidence>
<dbReference type="NCBIfam" id="TIGR02406">
    <property type="entry name" value="ectoine_EctA"/>
    <property type="match status" value="1"/>
</dbReference>
<dbReference type="GO" id="GO:0033816">
    <property type="term" value="F:diaminobutyrate acetyltransferase activity"/>
    <property type="evidence" value="ECO:0007669"/>
    <property type="project" value="UniProtKB-EC"/>
</dbReference>
<evidence type="ECO:0000256" key="3">
    <source>
        <dbReference type="ARBA" id="ARBA00010712"/>
    </source>
</evidence>
<evidence type="ECO:0000256" key="1">
    <source>
        <dbReference type="ARBA" id="ARBA00003741"/>
    </source>
</evidence>
<dbReference type="SUPFAM" id="SSF55729">
    <property type="entry name" value="Acyl-CoA N-acyltransferases (Nat)"/>
    <property type="match status" value="1"/>
</dbReference>
<dbReference type="InterPro" id="IPR012772">
    <property type="entry name" value="Ectoine_EctA"/>
</dbReference>
<keyword evidence="6 9" id="KW-0808">Transferase</keyword>
<evidence type="ECO:0000313" key="11">
    <source>
        <dbReference type="EMBL" id="PRO66938.1"/>
    </source>
</evidence>
<dbReference type="Proteomes" id="UP000243650">
    <property type="component" value="Unassembled WGS sequence"/>
</dbReference>
<dbReference type="UniPathway" id="UPA00067">
    <property type="reaction ID" value="UER00122"/>
</dbReference>
<evidence type="ECO:0000256" key="9">
    <source>
        <dbReference type="RuleBase" id="RU365045"/>
    </source>
</evidence>
<dbReference type="GO" id="GO:0019491">
    <property type="term" value="P:ectoine biosynthetic process"/>
    <property type="evidence" value="ECO:0007669"/>
    <property type="project" value="UniProtKB-UniPathway"/>
</dbReference>
<comment type="function">
    <text evidence="1 9">Catalyzes the acetylation of L-2,4-diaminobutyrate (DABA) to gamma-N-acetyl-alpha,gamma-diaminobutyric acid (ADABA) with acetyl coenzyme A.</text>
</comment>
<evidence type="ECO:0000256" key="8">
    <source>
        <dbReference type="ARBA" id="ARBA00048924"/>
    </source>
</evidence>
<evidence type="ECO:0000256" key="2">
    <source>
        <dbReference type="ARBA" id="ARBA00004978"/>
    </source>
</evidence>
<dbReference type="InterPro" id="IPR000182">
    <property type="entry name" value="GNAT_dom"/>
</dbReference>
<reference evidence="11 12" key="1">
    <citation type="submission" date="2018-03" db="EMBL/GenBank/DDBJ databases">
        <title>Bacillus urumqiensis sp. nov., a moderately haloalkaliphilic bacterium isolated from a salt lake.</title>
        <authorList>
            <person name="Zhao B."/>
            <person name="Liao Z."/>
        </authorList>
    </citation>
    <scope>NUCLEOTIDE SEQUENCE [LARGE SCALE GENOMIC DNA]</scope>
    <source>
        <strain evidence="11 12">BZ-SZ-XJ18</strain>
    </source>
</reference>
<dbReference type="CDD" id="cd04301">
    <property type="entry name" value="NAT_SF"/>
    <property type="match status" value="1"/>
</dbReference>
<sequence length="176" mass="19734">MGDHSLKESLVFEAPSKEDGQKMWALAKKTSLDLNSAYKYVMMAEYFSETCMTVKEKDDVVGFVTGFIQPDNPDVYFVWQVGVDASQRGRGLAFRMLDTLLSRPVMEDVSYVEATITKDNKASQALFKKIAETRNTEFTVTETFPADVFPGDSGEAEFTYRIGPFPYAGSQKKEAD</sequence>
<protein>
    <recommendedName>
        <fullName evidence="5 9">L-2,4-diaminobutyric acid acetyltransferase</fullName>
        <shortName evidence="9">DABA acetyltransferase</shortName>
        <ecNumber evidence="4 9">2.3.1.178</ecNumber>
    </recommendedName>
</protein>
<dbReference type="Pfam" id="PF00583">
    <property type="entry name" value="Acetyltransf_1"/>
    <property type="match status" value="1"/>
</dbReference>